<dbReference type="KEGG" id="ark:D6B99_09170"/>
<proteinExistence type="predicted"/>
<dbReference type="AlphaFoldDB" id="A0A386HPI4"/>
<name>A0A386HPI4_9BACT</name>
<protein>
    <submittedName>
        <fullName evidence="1">Uncharacterized protein</fullName>
    </submittedName>
</protein>
<dbReference type="EMBL" id="CP032489">
    <property type="protein sequence ID" value="AYD47745.1"/>
    <property type="molecule type" value="Genomic_DNA"/>
</dbReference>
<accession>A0A386HPI4</accession>
<dbReference type="Proteomes" id="UP000266118">
    <property type="component" value="Chromosome"/>
</dbReference>
<gene>
    <name evidence="1" type="ORF">D6B99_09170</name>
</gene>
<sequence>MLINFTTNKGFIKKVVYYIAVCILSISCQKTITASKDNNITEEQMTAIIKKYPNLSISSTGNTNGKSISVHTLKEFEDSVARLSKIALSIKLITDSAEIKRLDSVYGQSNKQSHLEITAATDARGSAVYAWQATQYIGSSISGDYPIYYNAIFNYYTDSPTPINRITAVSGLHSSAPTATFEEPHSLGYYLYVFNYTPISSSYALNTENQIASLAFDGTVSVGCSYVVLGFSQVVSGYSQNITFNPSIFSSTFPHTIVY</sequence>
<organism evidence="1 2">
    <name type="scientific">Arachidicoccus soli</name>
    <dbReference type="NCBI Taxonomy" id="2341117"/>
    <lineage>
        <taxon>Bacteria</taxon>
        <taxon>Pseudomonadati</taxon>
        <taxon>Bacteroidota</taxon>
        <taxon>Chitinophagia</taxon>
        <taxon>Chitinophagales</taxon>
        <taxon>Chitinophagaceae</taxon>
        <taxon>Arachidicoccus</taxon>
    </lineage>
</organism>
<evidence type="ECO:0000313" key="2">
    <source>
        <dbReference type="Proteomes" id="UP000266118"/>
    </source>
</evidence>
<reference evidence="1 2" key="1">
    <citation type="submission" date="2018-09" db="EMBL/GenBank/DDBJ databases">
        <title>Arachidicoccus sp. nov., a bacterium isolated from soil.</title>
        <authorList>
            <person name="Weon H.-Y."/>
            <person name="Kwon S.-W."/>
            <person name="Lee S.A."/>
        </authorList>
    </citation>
    <scope>NUCLEOTIDE SEQUENCE [LARGE SCALE GENOMIC DNA]</scope>
    <source>
        <strain evidence="1 2">KIS59-12</strain>
    </source>
</reference>
<evidence type="ECO:0000313" key="1">
    <source>
        <dbReference type="EMBL" id="AYD47745.1"/>
    </source>
</evidence>
<keyword evidence="2" id="KW-1185">Reference proteome</keyword>